<evidence type="ECO:0000256" key="1">
    <source>
        <dbReference type="SAM" id="Phobius"/>
    </source>
</evidence>
<proteinExistence type="predicted"/>
<evidence type="ECO:0000313" key="2">
    <source>
        <dbReference type="EMBL" id="TXB67963.1"/>
    </source>
</evidence>
<protein>
    <submittedName>
        <fullName evidence="2">DUF1761 domain-containing protein</fullName>
    </submittedName>
</protein>
<comment type="caution">
    <text evidence="2">The sequence shown here is derived from an EMBL/GenBank/DDBJ whole genome shotgun (WGS) entry which is preliminary data.</text>
</comment>
<dbReference type="Pfam" id="PF08570">
    <property type="entry name" value="DUF1761"/>
    <property type="match status" value="1"/>
</dbReference>
<dbReference type="AlphaFoldDB" id="A0A5C6S0S2"/>
<name>A0A5C6S0S2_9BACT</name>
<keyword evidence="1" id="KW-0472">Membrane</keyword>
<dbReference type="Proteomes" id="UP000321580">
    <property type="component" value="Unassembled WGS sequence"/>
</dbReference>
<accession>A0A5C6S0S2</accession>
<feature type="transmembrane region" description="Helical" evidence="1">
    <location>
        <begin position="115"/>
        <end position="136"/>
    </location>
</feature>
<keyword evidence="1" id="KW-1133">Transmembrane helix</keyword>
<evidence type="ECO:0000313" key="3">
    <source>
        <dbReference type="Proteomes" id="UP000321580"/>
    </source>
</evidence>
<feature type="transmembrane region" description="Helical" evidence="1">
    <location>
        <begin position="48"/>
        <end position="71"/>
    </location>
</feature>
<dbReference type="InterPro" id="IPR013879">
    <property type="entry name" value="DUF1761"/>
</dbReference>
<gene>
    <name evidence="2" type="ORF">FRY97_03710</name>
</gene>
<dbReference type="EMBL" id="VOOR01000005">
    <property type="protein sequence ID" value="TXB67963.1"/>
    <property type="molecule type" value="Genomic_DNA"/>
</dbReference>
<dbReference type="RefSeq" id="WP_147166084.1">
    <property type="nucleotide sequence ID" value="NZ_VOOR01000005.1"/>
</dbReference>
<feature type="transmembrane region" description="Helical" evidence="1">
    <location>
        <begin position="142"/>
        <end position="165"/>
    </location>
</feature>
<dbReference type="OrthoDB" id="333057at2"/>
<organism evidence="2 3">
    <name type="scientific">Phaeodactylibacter luteus</name>
    <dbReference type="NCBI Taxonomy" id="1564516"/>
    <lineage>
        <taxon>Bacteria</taxon>
        <taxon>Pseudomonadati</taxon>
        <taxon>Bacteroidota</taxon>
        <taxon>Saprospiria</taxon>
        <taxon>Saprospirales</taxon>
        <taxon>Haliscomenobacteraceae</taxon>
        <taxon>Phaeodactylibacter</taxon>
    </lineage>
</organism>
<sequence>MEINVMALAASALVPLVAGAIWYHPKVFGAAWMRASGVTEAQVQSGNMAVIFGLTYVLGFFASLTINFLVIHQAHVFSALMSEPGFGEAGSATMVYLEDFMSQFGDNYRTFKHGALHGTLTGITFALPIIGIVSLFERKGWAYIGIHAGYWTLTLALMGGIISAWQ</sequence>
<reference evidence="2 3" key="1">
    <citation type="submission" date="2019-08" db="EMBL/GenBank/DDBJ databases">
        <title>Genome of Phaeodactylibacter luteus.</title>
        <authorList>
            <person name="Bowman J.P."/>
        </authorList>
    </citation>
    <scope>NUCLEOTIDE SEQUENCE [LARGE SCALE GENOMIC DNA]</scope>
    <source>
        <strain evidence="2 3">KCTC 42180</strain>
    </source>
</reference>
<keyword evidence="1" id="KW-0812">Transmembrane</keyword>
<keyword evidence="3" id="KW-1185">Reference proteome</keyword>